<organism evidence="2 3">
    <name type="scientific">Rhizopus microsporus</name>
    <dbReference type="NCBI Taxonomy" id="58291"/>
    <lineage>
        <taxon>Eukaryota</taxon>
        <taxon>Fungi</taxon>
        <taxon>Fungi incertae sedis</taxon>
        <taxon>Mucoromycota</taxon>
        <taxon>Mucoromycotina</taxon>
        <taxon>Mucoromycetes</taxon>
        <taxon>Mucorales</taxon>
        <taxon>Mucorineae</taxon>
        <taxon>Rhizopodaceae</taxon>
        <taxon>Rhizopus</taxon>
    </lineage>
</organism>
<protein>
    <submittedName>
        <fullName evidence="2">Uncharacterized protein</fullName>
    </submittedName>
</protein>
<evidence type="ECO:0000256" key="1">
    <source>
        <dbReference type="SAM" id="SignalP"/>
    </source>
</evidence>
<sequence length="122" mass="13978">MKCFFFHVLSLIAYLGVPFKPGGFLDPESLVIHNYTKALVIMNILKPIRLNPIGFSKLLSSMFYAQIVRPQIDRNAIRSLEGTLFDARGIVHDKLDENTSQNLRFLSVRRYGKASHTLRDVR</sequence>
<feature type="signal peptide" evidence="1">
    <location>
        <begin position="1"/>
        <end position="18"/>
    </location>
</feature>
<feature type="chain" id="PRO_5012371501" evidence="1">
    <location>
        <begin position="19"/>
        <end position="122"/>
    </location>
</feature>
<evidence type="ECO:0000313" key="2">
    <source>
        <dbReference type="EMBL" id="ORE20679.1"/>
    </source>
</evidence>
<dbReference type="AlphaFoldDB" id="A0A1X0S927"/>
<accession>A0A1X0S927</accession>
<keyword evidence="1" id="KW-0732">Signal</keyword>
<name>A0A1X0S927_RHIZD</name>
<dbReference type="EMBL" id="KV921290">
    <property type="protein sequence ID" value="ORE20679.1"/>
    <property type="molecule type" value="Genomic_DNA"/>
</dbReference>
<reference evidence="2 3" key="1">
    <citation type="journal article" date="2016" name="Proc. Natl. Acad. Sci. U.S.A.">
        <title>Lipid metabolic changes in an early divergent fungus govern the establishment of a mutualistic symbiosis with endobacteria.</title>
        <authorList>
            <person name="Lastovetsky O.A."/>
            <person name="Gaspar M.L."/>
            <person name="Mondo S.J."/>
            <person name="LaButti K.M."/>
            <person name="Sandor L."/>
            <person name="Grigoriev I.V."/>
            <person name="Henry S.A."/>
            <person name="Pawlowska T.E."/>
        </authorList>
    </citation>
    <scope>NUCLEOTIDE SEQUENCE [LARGE SCALE GENOMIC DNA]</scope>
    <source>
        <strain evidence="2 3">ATCC 11559</strain>
    </source>
</reference>
<evidence type="ECO:0000313" key="3">
    <source>
        <dbReference type="Proteomes" id="UP000242381"/>
    </source>
</evidence>
<dbReference type="Proteomes" id="UP000242381">
    <property type="component" value="Unassembled WGS sequence"/>
</dbReference>
<proteinExistence type="predicted"/>
<gene>
    <name evidence="2" type="ORF">BCV71DRAFT_289352</name>
</gene>